<comment type="caution">
    <text evidence="5">The sequence shown here is derived from an EMBL/GenBank/DDBJ whole genome shotgun (WGS) entry which is preliminary data.</text>
</comment>
<dbReference type="Pfam" id="PF01612">
    <property type="entry name" value="DNA_pol_A_exo1"/>
    <property type="match status" value="1"/>
</dbReference>
<dbReference type="AlphaFoldDB" id="A0AAD4T357"/>
<reference evidence="5" key="1">
    <citation type="submission" date="2022-04" db="EMBL/GenBank/DDBJ databases">
        <title>A functionally conserved STORR gene fusion in Papaver species that diverged 16.8 million years ago.</title>
        <authorList>
            <person name="Catania T."/>
        </authorList>
    </citation>
    <scope>NUCLEOTIDE SEQUENCE</scope>
    <source>
        <strain evidence="5">S-188037</strain>
    </source>
</reference>
<gene>
    <name evidence="5" type="ORF">MKW98_009267</name>
</gene>
<dbReference type="InterPro" id="IPR051132">
    <property type="entry name" value="3-5_Exonuclease_domain"/>
</dbReference>
<evidence type="ECO:0000256" key="3">
    <source>
        <dbReference type="SAM" id="MobiDB-lite"/>
    </source>
</evidence>
<organism evidence="5 6">
    <name type="scientific">Papaver atlanticum</name>
    <dbReference type="NCBI Taxonomy" id="357466"/>
    <lineage>
        <taxon>Eukaryota</taxon>
        <taxon>Viridiplantae</taxon>
        <taxon>Streptophyta</taxon>
        <taxon>Embryophyta</taxon>
        <taxon>Tracheophyta</taxon>
        <taxon>Spermatophyta</taxon>
        <taxon>Magnoliopsida</taxon>
        <taxon>Ranunculales</taxon>
        <taxon>Papaveraceae</taxon>
        <taxon>Papaveroideae</taxon>
        <taxon>Papaver</taxon>
    </lineage>
</organism>
<keyword evidence="2" id="KW-0378">Hydrolase</keyword>
<dbReference type="CDD" id="cd06141">
    <property type="entry name" value="WRN_exo"/>
    <property type="match status" value="1"/>
</dbReference>
<dbReference type="GO" id="GO:0005737">
    <property type="term" value="C:cytoplasm"/>
    <property type="evidence" value="ECO:0007669"/>
    <property type="project" value="TreeGrafter"/>
</dbReference>
<dbReference type="GO" id="GO:0008408">
    <property type="term" value="F:3'-5' exonuclease activity"/>
    <property type="evidence" value="ECO:0007669"/>
    <property type="project" value="InterPro"/>
</dbReference>
<dbReference type="GO" id="GO:0003676">
    <property type="term" value="F:nucleic acid binding"/>
    <property type="evidence" value="ECO:0007669"/>
    <property type="project" value="InterPro"/>
</dbReference>
<dbReference type="GO" id="GO:0005634">
    <property type="term" value="C:nucleus"/>
    <property type="evidence" value="ECO:0007669"/>
    <property type="project" value="TreeGrafter"/>
</dbReference>
<dbReference type="SUPFAM" id="SSF53098">
    <property type="entry name" value="Ribonuclease H-like"/>
    <property type="match status" value="1"/>
</dbReference>
<dbReference type="PANTHER" id="PTHR13620:SF121">
    <property type="entry name" value="EMB|CAB82946.1-RELATED"/>
    <property type="match status" value="1"/>
</dbReference>
<evidence type="ECO:0000256" key="1">
    <source>
        <dbReference type="ARBA" id="ARBA00022722"/>
    </source>
</evidence>
<dbReference type="GO" id="GO:0006139">
    <property type="term" value="P:nucleobase-containing compound metabolic process"/>
    <property type="evidence" value="ECO:0007669"/>
    <property type="project" value="InterPro"/>
</dbReference>
<evidence type="ECO:0000313" key="6">
    <source>
        <dbReference type="Proteomes" id="UP001202328"/>
    </source>
</evidence>
<evidence type="ECO:0000313" key="5">
    <source>
        <dbReference type="EMBL" id="KAI3934286.1"/>
    </source>
</evidence>
<feature type="domain" description="3'-5' exonuclease" evidence="4">
    <location>
        <begin position="96"/>
        <end position="250"/>
    </location>
</feature>
<feature type="region of interest" description="Disordered" evidence="3">
    <location>
        <begin position="1"/>
        <end position="28"/>
    </location>
</feature>
<dbReference type="Gene3D" id="3.30.420.10">
    <property type="entry name" value="Ribonuclease H-like superfamily/Ribonuclease H"/>
    <property type="match status" value="1"/>
</dbReference>
<name>A0AAD4T357_9MAGN</name>
<proteinExistence type="predicted"/>
<evidence type="ECO:0000256" key="2">
    <source>
        <dbReference type="ARBA" id="ARBA00022801"/>
    </source>
</evidence>
<protein>
    <recommendedName>
        <fullName evidence="4">3'-5' exonuclease domain-containing protein</fullName>
    </recommendedName>
</protein>
<dbReference type="InterPro" id="IPR002562">
    <property type="entry name" value="3'-5'_exonuclease_dom"/>
</dbReference>
<evidence type="ECO:0000259" key="4">
    <source>
        <dbReference type="Pfam" id="PF01612"/>
    </source>
</evidence>
<dbReference type="EMBL" id="JAJJMB010006586">
    <property type="protein sequence ID" value="KAI3934286.1"/>
    <property type="molecule type" value="Genomic_DNA"/>
</dbReference>
<feature type="compositionally biased region" description="Polar residues" evidence="3">
    <location>
        <begin position="7"/>
        <end position="28"/>
    </location>
</feature>
<dbReference type="Proteomes" id="UP001202328">
    <property type="component" value="Unassembled WGS sequence"/>
</dbReference>
<dbReference type="PANTHER" id="PTHR13620">
    <property type="entry name" value="3-5 EXONUCLEASE"/>
    <property type="match status" value="1"/>
</dbReference>
<dbReference type="InterPro" id="IPR012337">
    <property type="entry name" value="RNaseH-like_sf"/>
</dbReference>
<accession>A0AAD4T357</accession>
<keyword evidence="6" id="KW-1185">Reference proteome</keyword>
<sequence>MAGAVKNGNSISPITSKNGNAMSSSTSNADGNNGGPFYWQNADIIELDVQTVKQQTYNVKFYPERYTTETIYTTVTRNGDSVDNWIKNVEESFSRQLENKNLIPNKAAVLQLCLAHKCLIFQFFGLRGKSKKQLQKVDIPKSLAEFLNDERIIFVGSGIDKDARKLMVDWGLNVARSEDLAGLAEYNLRRQDLCKAGLKDLMWEVLRQGLRKPKGLTLSRWDIGRRNDVSYLTDDQIVYACLDAYSSFKLGMDLIKNKLFKNNNFQNFKSHSRT</sequence>
<keyword evidence="1" id="KW-0540">Nuclease</keyword>
<dbReference type="InterPro" id="IPR036397">
    <property type="entry name" value="RNaseH_sf"/>
</dbReference>